<feature type="binding site" evidence="5">
    <location>
        <position position="197"/>
    </location>
    <ligand>
        <name>ATP</name>
        <dbReference type="ChEBI" id="CHEBI:30616"/>
    </ligand>
</feature>
<dbReference type="InterPro" id="IPR011761">
    <property type="entry name" value="ATP-grasp"/>
</dbReference>
<dbReference type="Gene3D" id="3.30.470.20">
    <property type="entry name" value="ATP-grasp fold, B domain"/>
    <property type="match status" value="1"/>
</dbReference>
<accession>A0AA97F7H2</accession>
<dbReference type="GO" id="GO:0006189">
    <property type="term" value="P:'de novo' IMP biosynthetic process"/>
    <property type="evidence" value="ECO:0007669"/>
    <property type="project" value="UniProtKB-UniRule"/>
</dbReference>
<comment type="similarity">
    <text evidence="5 6">Belongs to the PurK/PurT family.</text>
</comment>
<evidence type="ECO:0000256" key="2">
    <source>
        <dbReference type="ARBA" id="ARBA00022741"/>
    </source>
</evidence>
<sequence>MSDDDSIIVTPLPPGSMIGIIGCGQLGRMLVLAAAQLGYPCHVYGREPLGPAGQVAAHFTEGEYDDAKAIAAFAAECDVVTYEWENLPVNPLAALGPEVDLFPGVRPLEVGQSRLAEKTFVAGLGGLTAPFAPVRSEDELTDALDKSGVPAIIKSDRMGYDGKGQVRLQDRDDLSTVWQELNGQQALAEGFVEFDAEFSVLLVRGRDGAIRFWDAPHNVHEDGILRLSTAPAPENIQTHIPSARALARKIATELDYVGVLAIEFFATAEGPIFNEMAPRVHNSGHWTIEGAATSQFENHIRAICGLPLGDTRLIEGGAEMRNLIGDEVKLWSDHLSDSGSHVHLYGKRQPRPGRKMGHVTRLLPIN</sequence>
<dbReference type="InterPro" id="IPR054350">
    <property type="entry name" value="PurT/PurK_preATP-grasp"/>
</dbReference>
<dbReference type="Proteomes" id="UP001302429">
    <property type="component" value="Chromosome"/>
</dbReference>
<dbReference type="HAMAP" id="MF_01928">
    <property type="entry name" value="PurK"/>
    <property type="match status" value="1"/>
</dbReference>
<dbReference type="PANTHER" id="PTHR11609">
    <property type="entry name" value="PURINE BIOSYNTHESIS PROTEIN 6/7, PUR6/7"/>
    <property type="match status" value="1"/>
</dbReference>
<dbReference type="InterPro" id="IPR005875">
    <property type="entry name" value="PurK"/>
</dbReference>
<feature type="binding site" evidence="5">
    <location>
        <begin position="189"/>
        <end position="192"/>
    </location>
    <ligand>
        <name>ATP</name>
        <dbReference type="ChEBI" id="CHEBI:30616"/>
    </ligand>
</feature>
<name>A0AA97F7H2_9SPHN</name>
<dbReference type="PROSITE" id="PS50975">
    <property type="entry name" value="ATP_GRASP"/>
    <property type="match status" value="1"/>
</dbReference>
<dbReference type="PANTHER" id="PTHR11609:SF5">
    <property type="entry name" value="PHOSPHORIBOSYLAMINOIMIDAZOLE CARBOXYLASE"/>
    <property type="match status" value="1"/>
</dbReference>
<feature type="binding site" evidence="5">
    <location>
        <position position="220"/>
    </location>
    <ligand>
        <name>ATP</name>
        <dbReference type="ChEBI" id="CHEBI:30616"/>
    </ligand>
</feature>
<dbReference type="GO" id="GO:0005524">
    <property type="term" value="F:ATP binding"/>
    <property type="evidence" value="ECO:0007669"/>
    <property type="project" value="UniProtKB-UniRule"/>
</dbReference>
<dbReference type="InterPro" id="IPR003135">
    <property type="entry name" value="ATP-grasp_carboxylate-amine"/>
</dbReference>
<feature type="domain" description="ATP-grasp" evidence="7">
    <location>
        <begin position="118"/>
        <end position="304"/>
    </location>
</feature>
<evidence type="ECO:0000313" key="9">
    <source>
        <dbReference type="Proteomes" id="UP001302429"/>
    </source>
</evidence>
<evidence type="ECO:0000256" key="4">
    <source>
        <dbReference type="ARBA" id="ARBA00022840"/>
    </source>
</evidence>
<dbReference type="InterPro" id="IPR016185">
    <property type="entry name" value="PreATP-grasp_dom_sf"/>
</dbReference>
<dbReference type="InterPro" id="IPR011054">
    <property type="entry name" value="Rudment_hybrid_motif"/>
</dbReference>
<evidence type="ECO:0000313" key="8">
    <source>
        <dbReference type="EMBL" id="WOE75596.1"/>
    </source>
</evidence>
<protein>
    <recommendedName>
        <fullName evidence="5 6">N5-carboxyaminoimidazole ribonucleotide synthase</fullName>
        <shortName evidence="5 6">N5-CAIR synthase</shortName>
        <ecNumber evidence="5 6">6.3.4.18</ecNumber>
    </recommendedName>
    <alternativeName>
        <fullName evidence="5 6">5-(carboxyamino)imidazole ribonucleotide synthetase</fullName>
    </alternativeName>
</protein>
<evidence type="ECO:0000256" key="1">
    <source>
        <dbReference type="ARBA" id="ARBA00022598"/>
    </source>
</evidence>
<feature type="binding site" evidence="5">
    <location>
        <begin position="274"/>
        <end position="275"/>
    </location>
    <ligand>
        <name>ATP</name>
        <dbReference type="ChEBI" id="CHEBI:30616"/>
    </ligand>
</feature>
<dbReference type="GO" id="GO:0004638">
    <property type="term" value="F:phosphoribosylaminoimidazole carboxylase activity"/>
    <property type="evidence" value="ECO:0007669"/>
    <property type="project" value="InterPro"/>
</dbReference>
<dbReference type="GO" id="GO:0034028">
    <property type="term" value="F:5-(carboxyamino)imidazole ribonucleotide synthase activity"/>
    <property type="evidence" value="ECO:0007669"/>
    <property type="project" value="UniProtKB-UniRule"/>
</dbReference>
<dbReference type="NCBIfam" id="NF004679">
    <property type="entry name" value="PRK06019.1-5"/>
    <property type="match status" value="1"/>
</dbReference>
<gene>
    <name evidence="5 6" type="primary">purK</name>
    <name evidence="8" type="ORF">RB602_02470</name>
</gene>
<dbReference type="SUPFAM" id="SSF56059">
    <property type="entry name" value="Glutathione synthetase ATP-binding domain-like"/>
    <property type="match status" value="1"/>
</dbReference>
<keyword evidence="2 5" id="KW-0547">Nucleotide-binding</keyword>
<keyword evidence="1 5" id="KW-0436">Ligase</keyword>
<dbReference type="GO" id="GO:0005829">
    <property type="term" value="C:cytosol"/>
    <property type="evidence" value="ECO:0007669"/>
    <property type="project" value="TreeGrafter"/>
</dbReference>
<dbReference type="Gene3D" id="3.40.50.20">
    <property type="match status" value="1"/>
</dbReference>
<dbReference type="RefSeq" id="WP_317082645.1">
    <property type="nucleotide sequence ID" value="NZ_CP136594.1"/>
</dbReference>
<dbReference type="Gene3D" id="3.30.1490.20">
    <property type="entry name" value="ATP-grasp fold, A domain"/>
    <property type="match status" value="1"/>
</dbReference>
<evidence type="ECO:0000256" key="3">
    <source>
        <dbReference type="ARBA" id="ARBA00022755"/>
    </source>
</evidence>
<dbReference type="InterPro" id="IPR040686">
    <property type="entry name" value="PurK_C"/>
</dbReference>
<dbReference type="NCBIfam" id="TIGR01161">
    <property type="entry name" value="purK"/>
    <property type="match status" value="1"/>
</dbReference>
<reference evidence="8 9" key="1">
    <citation type="submission" date="2023-10" db="EMBL/GenBank/DDBJ databases">
        <title>Complete genome sequence of a Sphingomonadaceae bacterium.</title>
        <authorList>
            <person name="Yan C."/>
        </authorList>
    </citation>
    <scope>NUCLEOTIDE SEQUENCE [LARGE SCALE GENOMIC DNA]</scope>
    <source>
        <strain evidence="8 9">SCSIO 66989</strain>
    </source>
</reference>
<dbReference type="Pfam" id="PF02222">
    <property type="entry name" value="ATP-grasp"/>
    <property type="match status" value="1"/>
</dbReference>
<dbReference type="EC" id="6.3.4.18" evidence="5 6"/>
<dbReference type="SUPFAM" id="SSF51246">
    <property type="entry name" value="Rudiment single hybrid motif"/>
    <property type="match status" value="1"/>
</dbReference>
<comment type="function">
    <text evidence="5">Catalyzes the ATP-dependent conversion of 5-aminoimidazole ribonucleotide (AIR) and HCO(3)(-) to N5-carboxyaminoimidazole ribonucleotide (N5-CAIR).</text>
</comment>
<feature type="binding site" evidence="5">
    <location>
        <position position="154"/>
    </location>
    <ligand>
        <name>ATP</name>
        <dbReference type="ChEBI" id="CHEBI:30616"/>
    </ligand>
</feature>
<proteinExistence type="inferred from homology"/>
<comment type="function">
    <text evidence="6">Catalyzes the ATP-dependent conversion of 5-aminoimidazole ribonucleotide (AIR) and HCO(3)- to N5-carboxyaminoimidazole ribonucleotide (N5-CAIR).</text>
</comment>
<dbReference type="Pfam" id="PF22660">
    <property type="entry name" value="RS_preATP-grasp-like"/>
    <property type="match status" value="1"/>
</dbReference>
<feature type="binding site" evidence="5">
    <location>
        <position position="114"/>
    </location>
    <ligand>
        <name>ATP</name>
        <dbReference type="ChEBI" id="CHEBI:30616"/>
    </ligand>
</feature>
<keyword evidence="3 5" id="KW-0658">Purine biosynthesis</keyword>
<dbReference type="NCBIfam" id="NF004676">
    <property type="entry name" value="PRK06019.1-2"/>
    <property type="match status" value="1"/>
</dbReference>
<dbReference type="KEGG" id="acoa:RB602_02470"/>
<dbReference type="AlphaFoldDB" id="A0AA97F7H2"/>
<dbReference type="FunFam" id="3.30.1490.20:FF:000015">
    <property type="entry name" value="N5-carboxyaminoimidazole ribonucleotide synthase"/>
    <property type="match status" value="1"/>
</dbReference>
<dbReference type="Pfam" id="PF17769">
    <property type="entry name" value="PurK_C"/>
    <property type="match status" value="1"/>
</dbReference>
<dbReference type="GO" id="GO:0046872">
    <property type="term" value="F:metal ion binding"/>
    <property type="evidence" value="ECO:0007669"/>
    <property type="project" value="InterPro"/>
</dbReference>
<dbReference type="SUPFAM" id="SSF52440">
    <property type="entry name" value="PreATP-grasp domain"/>
    <property type="match status" value="1"/>
</dbReference>
<comment type="pathway">
    <text evidence="5 6">Purine metabolism; IMP biosynthesis via de novo pathway; 5-amino-1-(5-phospho-D-ribosyl)imidazole-4-carboxylate from 5-amino-1-(5-phospho-D-ribosyl)imidazole (N5-CAIR route): step 1/2.</text>
</comment>
<keyword evidence="9" id="KW-1185">Reference proteome</keyword>
<evidence type="ECO:0000256" key="6">
    <source>
        <dbReference type="RuleBase" id="RU361200"/>
    </source>
</evidence>
<organism evidence="8 9">
    <name type="scientific">Alterisphingorhabdus coralli</name>
    <dbReference type="NCBI Taxonomy" id="3071408"/>
    <lineage>
        <taxon>Bacteria</taxon>
        <taxon>Pseudomonadati</taxon>
        <taxon>Pseudomonadota</taxon>
        <taxon>Alphaproteobacteria</taxon>
        <taxon>Sphingomonadales</taxon>
        <taxon>Sphingomonadaceae</taxon>
        <taxon>Alterisphingorhabdus (ex Yan et al. 2024)</taxon>
    </lineage>
</organism>
<feature type="binding site" evidence="5">
    <location>
        <begin position="159"/>
        <end position="165"/>
    </location>
    <ligand>
        <name>ATP</name>
        <dbReference type="ChEBI" id="CHEBI:30616"/>
    </ligand>
</feature>
<evidence type="ECO:0000259" key="7">
    <source>
        <dbReference type="PROSITE" id="PS50975"/>
    </source>
</evidence>
<dbReference type="EMBL" id="CP136594">
    <property type="protein sequence ID" value="WOE75596.1"/>
    <property type="molecule type" value="Genomic_DNA"/>
</dbReference>
<keyword evidence="4 5" id="KW-0067">ATP-binding</keyword>
<dbReference type="InterPro" id="IPR013815">
    <property type="entry name" value="ATP_grasp_subdomain_1"/>
</dbReference>
<comment type="catalytic activity">
    <reaction evidence="5 6">
        <text>5-amino-1-(5-phospho-beta-D-ribosyl)imidazole + hydrogencarbonate + ATP = 5-carboxyamino-1-(5-phospho-D-ribosyl)imidazole + ADP + phosphate + 2 H(+)</text>
        <dbReference type="Rhea" id="RHEA:19317"/>
        <dbReference type="ChEBI" id="CHEBI:15378"/>
        <dbReference type="ChEBI" id="CHEBI:17544"/>
        <dbReference type="ChEBI" id="CHEBI:30616"/>
        <dbReference type="ChEBI" id="CHEBI:43474"/>
        <dbReference type="ChEBI" id="CHEBI:58730"/>
        <dbReference type="ChEBI" id="CHEBI:137981"/>
        <dbReference type="ChEBI" id="CHEBI:456216"/>
        <dbReference type="EC" id="6.3.4.18"/>
    </reaction>
</comment>
<evidence type="ECO:0000256" key="5">
    <source>
        <dbReference type="HAMAP-Rule" id="MF_01928"/>
    </source>
</evidence>
<comment type="subunit">
    <text evidence="5 6">Homodimer.</text>
</comment>